<reference evidence="1 3" key="1">
    <citation type="journal article" date="2020" name="Stud. Mycol.">
        <title>101 Dothideomycetes genomes: a test case for predicting lifestyles and emergence of pathogens.</title>
        <authorList>
            <person name="Haridas S."/>
            <person name="Albert R."/>
            <person name="Binder M."/>
            <person name="Bloem J."/>
            <person name="Labutti K."/>
            <person name="Salamov A."/>
            <person name="Andreopoulos B."/>
            <person name="Baker S."/>
            <person name="Barry K."/>
            <person name="Bills G."/>
            <person name="Bluhm B."/>
            <person name="Cannon C."/>
            <person name="Castanera R."/>
            <person name="Culley D."/>
            <person name="Daum C."/>
            <person name="Ezra D."/>
            <person name="Gonzalez J."/>
            <person name="Henrissat B."/>
            <person name="Kuo A."/>
            <person name="Liang C."/>
            <person name="Lipzen A."/>
            <person name="Lutzoni F."/>
            <person name="Magnuson J."/>
            <person name="Mondo S."/>
            <person name="Nolan M."/>
            <person name="Ohm R."/>
            <person name="Pangilinan J."/>
            <person name="Park H.-J."/>
            <person name="Ramirez L."/>
            <person name="Alfaro M."/>
            <person name="Sun H."/>
            <person name="Tritt A."/>
            <person name="Yoshinaga Y."/>
            <person name="Zwiers L.-H."/>
            <person name="Turgeon B."/>
            <person name="Goodwin S."/>
            <person name="Spatafora J."/>
            <person name="Crous P."/>
            <person name="Grigoriev I."/>
        </authorList>
    </citation>
    <scope>NUCLEOTIDE SEQUENCE</scope>
    <source>
        <strain evidence="1 3">CBS 304.34</strain>
    </source>
</reference>
<name>A0A6A6YSV1_9PEZI</name>
<reference evidence="3" key="3">
    <citation type="submission" date="2025-04" db="UniProtKB">
        <authorList>
            <consortium name="RefSeq"/>
        </authorList>
    </citation>
    <scope>IDENTIFICATION</scope>
    <source>
        <strain evidence="3">CBS 304.34</strain>
    </source>
</reference>
<dbReference type="AlphaFoldDB" id="A0A6A6YSV1"/>
<sequence>MDRRDSSNVRPLNALLSLPRNEISENQIREAYRSVVEQYTESKLSYPGDILSAFAGIAALMEQALEHQGCISTITYGLPEHNIYEFLFWIPKKTTLRRQPPVFPSWSWAGWIGGVTYEDRLDYFDPAHSRILRCDLGYVVTDETIHALAFDQKAISVCLWEGLPSKELFHLSVCRHDYELLGIRSWNVSFLCSNHSI</sequence>
<organism evidence="1">
    <name type="scientific">Mytilinidion resinicola</name>
    <dbReference type="NCBI Taxonomy" id="574789"/>
    <lineage>
        <taxon>Eukaryota</taxon>
        <taxon>Fungi</taxon>
        <taxon>Dikarya</taxon>
        <taxon>Ascomycota</taxon>
        <taxon>Pezizomycotina</taxon>
        <taxon>Dothideomycetes</taxon>
        <taxon>Pleosporomycetidae</taxon>
        <taxon>Mytilinidiales</taxon>
        <taxon>Mytilinidiaceae</taxon>
        <taxon>Mytilinidion</taxon>
    </lineage>
</organism>
<keyword evidence="2" id="KW-1185">Reference proteome</keyword>
<evidence type="ECO:0000313" key="3">
    <source>
        <dbReference type="RefSeq" id="XP_033577961.1"/>
    </source>
</evidence>
<dbReference type="RefSeq" id="XP_033577961.1">
    <property type="nucleotide sequence ID" value="XM_033714112.1"/>
</dbReference>
<reference evidence="3" key="2">
    <citation type="submission" date="2020-04" db="EMBL/GenBank/DDBJ databases">
        <authorList>
            <consortium name="NCBI Genome Project"/>
        </authorList>
    </citation>
    <scope>NUCLEOTIDE SEQUENCE</scope>
    <source>
        <strain evidence="3">CBS 304.34</strain>
    </source>
</reference>
<dbReference type="OrthoDB" id="3758768at2759"/>
<dbReference type="Proteomes" id="UP000504636">
    <property type="component" value="Unplaced"/>
</dbReference>
<gene>
    <name evidence="1 3" type="ORF">BDZ99DRAFT_292955</name>
</gene>
<proteinExistence type="predicted"/>
<dbReference type="PANTHER" id="PTHR33112:SF12">
    <property type="entry name" value="HETEROKARYON INCOMPATIBILITY DOMAIN-CONTAINING PROTEIN"/>
    <property type="match status" value="1"/>
</dbReference>
<evidence type="ECO:0000313" key="1">
    <source>
        <dbReference type="EMBL" id="KAF2810997.1"/>
    </source>
</evidence>
<dbReference type="EMBL" id="MU003699">
    <property type="protein sequence ID" value="KAF2810997.1"/>
    <property type="molecule type" value="Genomic_DNA"/>
</dbReference>
<dbReference type="GeneID" id="54455005"/>
<dbReference type="PANTHER" id="PTHR33112">
    <property type="entry name" value="DOMAIN PROTEIN, PUTATIVE-RELATED"/>
    <property type="match status" value="1"/>
</dbReference>
<evidence type="ECO:0000313" key="2">
    <source>
        <dbReference type="Proteomes" id="UP000504636"/>
    </source>
</evidence>
<accession>A0A6A6YSV1</accession>
<protein>
    <submittedName>
        <fullName evidence="1 3">Uncharacterized protein</fullName>
    </submittedName>
</protein>